<dbReference type="OrthoDB" id="7813104at2759"/>
<evidence type="ECO:0000256" key="6">
    <source>
        <dbReference type="ARBA" id="ARBA00022833"/>
    </source>
</evidence>
<dbReference type="Proteomes" id="UP000001997">
    <property type="component" value="Unassembled WGS sequence"/>
</dbReference>
<dbReference type="GO" id="GO:0140318">
    <property type="term" value="F:protein transporter activity"/>
    <property type="evidence" value="ECO:0007669"/>
    <property type="project" value="EnsemblFungi"/>
</dbReference>
<dbReference type="GeneID" id="5125705"/>
<dbReference type="KEGG" id="pgu:PGUG_04587"/>
<comment type="similarity">
    <text evidence="2 13">Belongs to the small Tim family.</text>
</comment>
<dbReference type="STRING" id="294746.A5DMT6"/>
<dbReference type="EMBL" id="CH408159">
    <property type="protein sequence ID" value="EDK40489.2"/>
    <property type="molecule type" value="Genomic_DNA"/>
</dbReference>
<dbReference type="OMA" id="MAAWNQV"/>
<gene>
    <name evidence="16" type="ORF">PGUG_04587</name>
</gene>
<dbReference type="FunFam" id="1.10.287.810:FF:000001">
    <property type="entry name" value="mitochondrial import inner membrane translocase subunit TIM13"/>
    <property type="match status" value="1"/>
</dbReference>
<comment type="subcellular location">
    <subcellularLocation>
        <location evidence="1 13">Mitochondrion inner membrane</location>
        <topology evidence="1 13">Peripheral membrane protein</topology>
        <orientation evidence="1 13">Intermembrane side</orientation>
    </subcellularLocation>
</comment>
<keyword evidence="12 13" id="KW-0143">Chaperone</keyword>
<proteinExistence type="inferred from homology"/>
<dbReference type="AlphaFoldDB" id="A5DMT6"/>
<dbReference type="Gene3D" id="1.10.287.810">
    <property type="entry name" value="Mitochondrial import inner membrane translocase subunit tim13 like domains"/>
    <property type="match status" value="1"/>
</dbReference>
<dbReference type="GO" id="GO:0042719">
    <property type="term" value="C:mitochondrial intermembrane space chaperone complex"/>
    <property type="evidence" value="ECO:0007669"/>
    <property type="project" value="EnsemblFungi"/>
</dbReference>
<evidence type="ECO:0000256" key="7">
    <source>
        <dbReference type="ARBA" id="ARBA00022927"/>
    </source>
</evidence>
<evidence type="ECO:0000256" key="13">
    <source>
        <dbReference type="RuleBase" id="RU367043"/>
    </source>
</evidence>
<evidence type="ECO:0000256" key="4">
    <source>
        <dbReference type="ARBA" id="ARBA00022723"/>
    </source>
</evidence>
<dbReference type="Pfam" id="PF02953">
    <property type="entry name" value="zf-Tim10_DDP"/>
    <property type="match status" value="1"/>
</dbReference>
<keyword evidence="8 13" id="KW-0811">Translocation</keyword>
<evidence type="ECO:0000256" key="1">
    <source>
        <dbReference type="ARBA" id="ARBA00004137"/>
    </source>
</evidence>
<feature type="compositionally biased region" description="Low complexity" evidence="14">
    <location>
        <begin position="1"/>
        <end position="20"/>
    </location>
</feature>
<keyword evidence="4" id="KW-0479">Metal-binding</keyword>
<accession>A5DMT6</accession>
<dbReference type="GO" id="GO:0005743">
    <property type="term" value="C:mitochondrial inner membrane"/>
    <property type="evidence" value="ECO:0007669"/>
    <property type="project" value="UniProtKB-SubCell"/>
</dbReference>
<evidence type="ECO:0000256" key="10">
    <source>
        <dbReference type="ARBA" id="ARBA00023136"/>
    </source>
</evidence>
<evidence type="ECO:0000256" key="9">
    <source>
        <dbReference type="ARBA" id="ARBA00023128"/>
    </source>
</evidence>
<organism evidence="16 17">
    <name type="scientific">Meyerozyma guilliermondii (strain ATCC 6260 / CBS 566 / DSM 6381 / JCM 1539 / NBRC 10279 / NRRL Y-324)</name>
    <name type="common">Yeast</name>
    <name type="synonym">Candida guilliermondii</name>
    <dbReference type="NCBI Taxonomy" id="294746"/>
    <lineage>
        <taxon>Eukaryota</taxon>
        <taxon>Fungi</taxon>
        <taxon>Dikarya</taxon>
        <taxon>Ascomycota</taxon>
        <taxon>Saccharomycotina</taxon>
        <taxon>Pichiomycetes</taxon>
        <taxon>Debaryomycetaceae</taxon>
        <taxon>Meyerozyma</taxon>
    </lineage>
</organism>
<name>A5DMT6_PICGU</name>
<evidence type="ECO:0000256" key="11">
    <source>
        <dbReference type="ARBA" id="ARBA00023157"/>
    </source>
</evidence>
<dbReference type="FunCoup" id="A5DMT6">
    <property type="interactions" value="412"/>
</dbReference>
<dbReference type="GO" id="GO:0045039">
    <property type="term" value="P:protein insertion into mitochondrial inner membrane"/>
    <property type="evidence" value="ECO:0007669"/>
    <property type="project" value="EnsemblFungi"/>
</dbReference>
<comment type="domain">
    <text evidence="13">The twin CX3C motif contains 4 conserved Cys residues that form 2 disulfide bonds in the mitochondrial intermembrane space.</text>
</comment>
<dbReference type="eggNOG" id="KOG1733">
    <property type="taxonomic scope" value="Eukaryota"/>
</dbReference>
<keyword evidence="10" id="KW-0472">Membrane</keyword>
<evidence type="ECO:0000313" key="16">
    <source>
        <dbReference type="EMBL" id="EDK40489.2"/>
    </source>
</evidence>
<keyword evidence="9 13" id="KW-0496">Mitochondrion</keyword>
<evidence type="ECO:0000256" key="5">
    <source>
        <dbReference type="ARBA" id="ARBA00022792"/>
    </source>
</evidence>
<dbReference type="InterPro" id="IPR004217">
    <property type="entry name" value="Tim10-like"/>
</dbReference>
<feature type="region of interest" description="Disordered" evidence="14">
    <location>
        <begin position="1"/>
        <end position="22"/>
    </location>
</feature>
<evidence type="ECO:0000256" key="3">
    <source>
        <dbReference type="ARBA" id="ARBA00022448"/>
    </source>
</evidence>
<dbReference type="GO" id="GO:0015031">
    <property type="term" value="P:protein transport"/>
    <property type="evidence" value="ECO:0007669"/>
    <property type="project" value="UniProtKB-KW"/>
</dbReference>
<evidence type="ECO:0000256" key="12">
    <source>
        <dbReference type="ARBA" id="ARBA00023186"/>
    </source>
</evidence>
<evidence type="ECO:0000259" key="15">
    <source>
        <dbReference type="Pfam" id="PF02953"/>
    </source>
</evidence>
<sequence>MALFGSTTPKTPAPPASASSVKSQIQEQIAQELAVANATELVNNITQNCFDKCIGQPGASLSNNDEGCLTQCMEKYMRSWNVISKTYIARIQANK</sequence>
<comment type="function">
    <text evidence="13">Mitochondrial intermembrane chaperone that participates in the import and insertion of some multi-pass transmembrane proteins into the mitochondrial inner membrane. Also required for the transfer of beta-barrel precursors from the TOM complex to the sorting and assembly machinery (SAM complex) of the outer membrane. Acts as a chaperone-like protein that protects the hydrophobic precursors from aggregation and guide them through the mitochondrial intermembrane space.</text>
</comment>
<keyword evidence="7 13" id="KW-0653">Protein transport</keyword>
<dbReference type="SUPFAM" id="SSF144122">
    <property type="entry name" value="Tim10-like"/>
    <property type="match status" value="1"/>
</dbReference>
<keyword evidence="3 13" id="KW-0813">Transport</keyword>
<evidence type="ECO:0000256" key="8">
    <source>
        <dbReference type="ARBA" id="ARBA00023010"/>
    </source>
</evidence>
<dbReference type="RefSeq" id="XP_001483858.2">
    <property type="nucleotide sequence ID" value="XM_001483808.1"/>
</dbReference>
<dbReference type="InterPro" id="IPR035427">
    <property type="entry name" value="Tim10-like_dom_sf"/>
</dbReference>
<evidence type="ECO:0000256" key="2">
    <source>
        <dbReference type="ARBA" id="ARBA00006720"/>
    </source>
</evidence>
<dbReference type="HOGENOM" id="CLU_141397_0_2_1"/>
<keyword evidence="17" id="KW-1185">Reference proteome</keyword>
<keyword evidence="6" id="KW-0862">Zinc</keyword>
<evidence type="ECO:0000313" key="17">
    <source>
        <dbReference type="Proteomes" id="UP000001997"/>
    </source>
</evidence>
<feature type="domain" description="Tim10-like" evidence="15">
    <location>
        <begin position="27"/>
        <end position="88"/>
    </location>
</feature>
<dbReference type="VEuPathDB" id="FungiDB:PGUG_04587"/>
<protein>
    <recommendedName>
        <fullName evidence="13">Mitochondrial import inner membrane translocase subunit</fullName>
    </recommendedName>
</protein>
<evidence type="ECO:0000256" key="14">
    <source>
        <dbReference type="SAM" id="MobiDB-lite"/>
    </source>
</evidence>
<keyword evidence="11 13" id="KW-1015">Disulfide bond</keyword>
<dbReference type="GO" id="GO:0046872">
    <property type="term" value="F:metal ion binding"/>
    <property type="evidence" value="ECO:0007669"/>
    <property type="project" value="UniProtKB-KW"/>
</dbReference>
<keyword evidence="5 13" id="KW-0999">Mitochondrion inner membrane</keyword>
<dbReference type="InParanoid" id="A5DMT6"/>
<reference evidence="16 17" key="1">
    <citation type="journal article" date="2009" name="Nature">
        <title>Evolution of pathogenicity and sexual reproduction in eight Candida genomes.</title>
        <authorList>
            <person name="Butler G."/>
            <person name="Rasmussen M.D."/>
            <person name="Lin M.F."/>
            <person name="Santos M.A."/>
            <person name="Sakthikumar S."/>
            <person name="Munro C.A."/>
            <person name="Rheinbay E."/>
            <person name="Grabherr M."/>
            <person name="Forche A."/>
            <person name="Reedy J.L."/>
            <person name="Agrafioti I."/>
            <person name="Arnaud M.B."/>
            <person name="Bates S."/>
            <person name="Brown A.J."/>
            <person name="Brunke S."/>
            <person name="Costanzo M.C."/>
            <person name="Fitzpatrick D.A."/>
            <person name="de Groot P.W."/>
            <person name="Harris D."/>
            <person name="Hoyer L.L."/>
            <person name="Hube B."/>
            <person name="Klis F.M."/>
            <person name="Kodira C."/>
            <person name="Lennard N."/>
            <person name="Logue M.E."/>
            <person name="Martin R."/>
            <person name="Neiman A.M."/>
            <person name="Nikolaou E."/>
            <person name="Quail M.A."/>
            <person name="Quinn J."/>
            <person name="Santos M.C."/>
            <person name="Schmitzberger F.F."/>
            <person name="Sherlock G."/>
            <person name="Shah P."/>
            <person name="Silverstein K.A."/>
            <person name="Skrzypek M.S."/>
            <person name="Soll D."/>
            <person name="Staggs R."/>
            <person name="Stansfield I."/>
            <person name="Stumpf M.P."/>
            <person name="Sudbery P.E."/>
            <person name="Srikantha T."/>
            <person name="Zeng Q."/>
            <person name="Berman J."/>
            <person name="Berriman M."/>
            <person name="Heitman J."/>
            <person name="Gow N.A."/>
            <person name="Lorenz M.C."/>
            <person name="Birren B.W."/>
            <person name="Kellis M."/>
            <person name="Cuomo C.A."/>
        </authorList>
    </citation>
    <scope>NUCLEOTIDE SEQUENCE [LARGE SCALE GENOMIC DNA]</scope>
    <source>
        <strain evidence="17">ATCC 6260 / CBS 566 / DSM 6381 / JCM 1539 / NBRC 10279 / NRRL Y-324</strain>
    </source>
</reference>
<comment type="subunit">
    <text evidence="13">Heterohexamer.</text>
</comment>